<reference evidence="1 2" key="1">
    <citation type="submission" date="2015-09" db="EMBL/GenBank/DDBJ databases">
        <title>Identification and resolution of microdiversity through metagenomic sequencing of parallel consortia.</title>
        <authorList>
            <person name="Nelson W.C."/>
            <person name="Romine M.F."/>
            <person name="Lindemann S.R."/>
        </authorList>
    </citation>
    <scope>NUCLEOTIDE SEQUENCE [LARGE SCALE GENOMIC DNA]</scope>
    <source>
        <strain evidence="1">Ana</strain>
    </source>
</reference>
<organism evidence="1 2">
    <name type="scientific">Phormidesmis priestleyi Ana</name>
    <dbReference type="NCBI Taxonomy" id="1666911"/>
    <lineage>
        <taxon>Bacteria</taxon>
        <taxon>Bacillati</taxon>
        <taxon>Cyanobacteriota</taxon>
        <taxon>Cyanophyceae</taxon>
        <taxon>Leptolyngbyales</taxon>
        <taxon>Leptolyngbyaceae</taxon>
        <taxon>Phormidesmis</taxon>
    </lineage>
</organism>
<dbReference type="SUPFAM" id="SSF143880">
    <property type="entry name" value="NE0471 N-terminal domain-like"/>
    <property type="match status" value="1"/>
</dbReference>
<comment type="caution">
    <text evidence="1">The sequence shown here is derived from an EMBL/GenBank/DDBJ whole genome shotgun (WGS) entry which is preliminary data.</text>
</comment>
<evidence type="ECO:0000313" key="1">
    <source>
        <dbReference type="EMBL" id="KPQ32876.1"/>
    </source>
</evidence>
<protein>
    <recommendedName>
        <fullName evidence="3">DUF2442 domain-containing protein</fullName>
    </recommendedName>
</protein>
<sequence>MFALLKHPAFFKSFKIEPGGYALTWSAEIDISEYELWKNGTAVTSRYQDALTFAE</sequence>
<accession>A0A0P7ZS24</accession>
<name>A0A0P7ZS24_9CYAN</name>
<evidence type="ECO:0008006" key="3">
    <source>
        <dbReference type="Google" id="ProtNLM"/>
    </source>
</evidence>
<dbReference type="InterPro" id="IPR036782">
    <property type="entry name" value="NE0471-like_N"/>
</dbReference>
<proteinExistence type="predicted"/>
<gene>
    <name evidence="1" type="ORF">HLUCCA11_20420</name>
</gene>
<evidence type="ECO:0000313" key="2">
    <source>
        <dbReference type="Proteomes" id="UP000050465"/>
    </source>
</evidence>
<dbReference type="EMBL" id="LJZR01000044">
    <property type="protein sequence ID" value="KPQ32876.1"/>
    <property type="molecule type" value="Genomic_DNA"/>
</dbReference>
<dbReference type="AlphaFoldDB" id="A0A0P7ZS24"/>
<dbReference type="STRING" id="1666911.HLUCCA11_20420"/>
<dbReference type="Proteomes" id="UP000050465">
    <property type="component" value="Unassembled WGS sequence"/>
</dbReference>
<dbReference type="Gene3D" id="3.30.2020.10">
    <property type="entry name" value="NE0471-like N-terminal domain"/>
    <property type="match status" value="1"/>
</dbReference>